<sequence length="235" mass="26473">MKMQEKPQGRFLKTAVLVTFFVLFAYLLKNFNIFDAEGLLTDLHVMGDTRFVKLVFVGVATVLLIFFVPVSTVAATAGLLFELDGILLITISGLLSALVSYALAKIFKSDATRWVEKLYQRKEREIPLEELYEKIKDHGFSYALFVRALPFMPFQVGNLLFGVSSVTLWDYITTTLITVTIGQGITVFLVSMASDFMAQKAGTVFGLLLKGLYYLGIYYIMKKNTRAEEKEELPL</sequence>
<feature type="domain" description="VTT" evidence="7">
    <location>
        <begin position="68"/>
        <end position="191"/>
    </location>
</feature>
<evidence type="ECO:0000313" key="9">
    <source>
        <dbReference type="Proteomes" id="UP000183255"/>
    </source>
</evidence>
<dbReference type="EMBL" id="FNDZ01000002">
    <property type="protein sequence ID" value="SDI43471.1"/>
    <property type="molecule type" value="Genomic_DNA"/>
</dbReference>
<name>A0A1G8KJ62_9CLOT</name>
<dbReference type="InterPro" id="IPR032816">
    <property type="entry name" value="VTT_dom"/>
</dbReference>
<dbReference type="AlphaFoldDB" id="A0A1G8KJ62"/>
<evidence type="ECO:0000256" key="5">
    <source>
        <dbReference type="ARBA" id="ARBA00023136"/>
    </source>
</evidence>
<feature type="transmembrane region" description="Helical" evidence="6">
    <location>
        <begin position="168"/>
        <end position="190"/>
    </location>
</feature>
<gene>
    <name evidence="8" type="ORF">SAMN05421804_102336</name>
</gene>
<feature type="transmembrane region" description="Helical" evidence="6">
    <location>
        <begin position="51"/>
        <end position="74"/>
    </location>
</feature>
<evidence type="ECO:0000256" key="4">
    <source>
        <dbReference type="ARBA" id="ARBA00022989"/>
    </source>
</evidence>
<keyword evidence="4 6" id="KW-1133">Transmembrane helix</keyword>
<evidence type="ECO:0000259" key="7">
    <source>
        <dbReference type="Pfam" id="PF09335"/>
    </source>
</evidence>
<dbReference type="GO" id="GO:0005886">
    <property type="term" value="C:plasma membrane"/>
    <property type="evidence" value="ECO:0007669"/>
    <property type="project" value="UniProtKB-SubCell"/>
</dbReference>
<evidence type="ECO:0000256" key="3">
    <source>
        <dbReference type="ARBA" id="ARBA00022692"/>
    </source>
</evidence>
<dbReference type="PANTHER" id="PTHR12677:SF59">
    <property type="entry name" value="GOLGI APPARATUS MEMBRANE PROTEIN TVP38-RELATED"/>
    <property type="match status" value="1"/>
</dbReference>
<dbReference type="Pfam" id="PF09335">
    <property type="entry name" value="VTT_dom"/>
    <property type="match status" value="1"/>
</dbReference>
<dbReference type="InterPro" id="IPR015414">
    <property type="entry name" value="TMEM64"/>
</dbReference>
<evidence type="ECO:0000256" key="1">
    <source>
        <dbReference type="ARBA" id="ARBA00004651"/>
    </source>
</evidence>
<feature type="transmembrane region" description="Helical" evidence="6">
    <location>
        <begin position="86"/>
        <end position="104"/>
    </location>
</feature>
<keyword evidence="2 6" id="KW-1003">Cell membrane</keyword>
<comment type="similarity">
    <text evidence="6">Belongs to the TVP38/TMEM64 family.</text>
</comment>
<accession>A0A1G8KJ62</accession>
<organism evidence="8 9">
    <name type="scientific">Proteiniclasticum ruminis</name>
    <dbReference type="NCBI Taxonomy" id="398199"/>
    <lineage>
        <taxon>Bacteria</taxon>
        <taxon>Bacillati</taxon>
        <taxon>Bacillota</taxon>
        <taxon>Clostridia</taxon>
        <taxon>Eubacteriales</taxon>
        <taxon>Clostridiaceae</taxon>
        <taxon>Proteiniclasticum</taxon>
    </lineage>
</organism>
<dbReference type="RefSeq" id="WP_031577881.1">
    <property type="nucleotide sequence ID" value="NZ_FNDZ01000002.1"/>
</dbReference>
<reference evidence="8 9" key="1">
    <citation type="submission" date="2016-10" db="EMBL/GenBank/DDBJ databases">
        <authorList>
            <person name="de Groot N.N."/>
        </authorList>
    </citation>
    <scope>NUCLEOTIDE SEQUENCE [LARGE SCALE GENOMIC DNA]</scope>
    <source>
        <strain evidence="8 9">CGMCC 1.5058</strain>
    </source>
</reference>
<evidence type="ECO:0000313" key="8">
    <source>
        <dbReference type="EMBL" id="SDI43471.1"/>
    </source>
</evidence>
<feature type="transmembrane region" description="Helical" evidence="6">
    <location>
        <begin position="12"/>
        <end position="31"/>
    </location>
</feature>
<dbReference type="PANTHER" id="PTHR12677">
    <property type="entry name" value="GOLGI APPARATUS MEMBRANE PROTEIN TVP38-RELATED"/>
    <property type="match status" value="1"/>
</dbReference>
<keyword evidence="5 6" id="KW-0472">Membrane</keyword>
<keyword evidence="3 6" id="KW-0812">Transmembrane</keyword>
<dbReference type="Proteomes" id="UP000183255">
    <property type="component" value="Unassembled WGS sequence"/>
</dbReference>
<comment type="subcellular location">
    <subcellularLocation>
        <location evidence="1 6">Cell membrane</location>
        <topology evidence="1 6">Multi-pass membrane protein</topology>
    </subcellularLocation>
</comment>
<proteinExistence type="inferred from homology"/>
<feature type="transmembrane region" description="Helical" evidence="6">
    <location>
        <begin position="202"/>
        <end position="221"/>
    </location>
</feature>
<evidence type="ECO:0000256" key="6">
    <source>
        <dbReference type="RuleBase" id="RU366058"/>
    </source>
</evidence>
<evidence type="ECO:0000256" key="2">
    <source>
        <dbReference type="ARBA" id="ARBA00022475"/>
    </source>
</evidence>
<protein>
    <recommendedName>
        <fullName evidence="6">TVP38/TMEM64 family membrane protein</fullName>
    </recommendedName>
</protein>